<dbReference type="GO" id="GO:0042995">
    <property type="term" value="C:cell projection"/>
    <property type="evidence" value="ECO:0007669"/>
    <property type="project" value="UniProtKB-SubCell"/>
</dbReference>
<feature type="transmembrane region" description="Helical" evidence="16">
    <location>
        <begin position="580"/>
        <end position="598"/>
    </location>
</feature>
<dbReference type="GO" id="GO:0008528">
    <property type="term" value="F:G protein-coupled peptide receptor activity"/>
    <property type="evidence" value="ECO:0007669"/>
    <property type="project" value="TreeGrafter"/>
</dbReference>
<dbReference type="GO" id="GO:0043410">
    <property type="term" value="P:positive regulation of MAPK cascade"/>
    <property type="evidence" value="ECO:0007669"/>
    <property type="project" value="TreeGrafter"/>
</dbReference>
<keyword evidence="10" id="KW-1015">Disulfide bond</keyword>
<dbReference type="Pfam" id="PF00001">
    <property type="entry name" value="7tm_1"/>
    <property type="match status" value="1"/>
</dbReference>
<keyword evidence="6" id="KW-0832">Ubl conjugation</keyword>
<name>A0AAJ7T2S6_PETMA</name>
<protein>
    <submittedName>
        <fullName evidence="20">Prosaposin receptor GPR37</fullName>
    </submittedName>
</protein>
<evidence type="ECO:0000256" key="3">
    <source>
        <dbReference type="ARBA" id="ARBA00022475"/>
    </source>
</evidence>
<keyword evidence="7 16" id="KW-1133">Transmembrane helix</keyword>
<keyword evidence="4 16" id="KW-0812">Transmembrane</keyword>
<dbReference type="SUPFAM" id="SSF81321">
    <property type="entry name" value="Family A G protein-coupled receptor-like"/>
    <property type="match status" value="1"/>
</dbReference>
<evidence type="ECO:0000256" key="8">
    <source>
        <dbReference type="ARBA" id="ARBA00023040"/>
    </source>
</evidence>
<dbReference type="Gene3D" id="1.20.1070.10">
    <property type="entry name" value="Rhodopsin 7-helix transmembrane proteins"/>
    <property type="match status" value="1"/>
</dbReference>
<keyword evidence="12" id="KW-0325">Glycoprotein</keyword>
<proteinExistence type="predicted"/>
<evidence type="ECO:0000256" key="10">
    <source>
        <dbReference type="ARBA" id="ARBA00023157"/>
    </source>
</evidence>
<evidence type="ECO:0000256" key="6">
    <source>
        <dbReference type="ARBA" id="ARBA00022843"/>
    </source>
</evidence>
<dbReference type="PRINTS" id="PR00237">
    <property type="entry name" value="GPCRRHODOPSN"/>
</dbReference>
<keyword evidence="14" id="KW-0966">Cell projection</keyword>
<evidence type="ECO:0000256" key="4">
    <source>
        <dbReference type="ARBA" id="ARBA00022692"/>
    </source>
</evidence>
<feature type="compositionally biased region" description="Basic and acidic residues" evidence="15">
    <location>
        <begin position="76"/>
        <end position="91"/>
    </location>
</feature>
<keyword evidence="5 17" id="KW-0732">Signal</keyword>
<evidence type="ECO:0000256" key="9">
    <source>
        <dbReference type="ARBA" id="ARBA00023136"/>
    </source>
</evidence>
<dbReference type="CTD" id="2861"/>
<keyword evidence="11 20" id="KW-0675">Receptor</keyword>
<sequence>MMITTTTMMMIWAVLGVAAGTFIAFPTALGEGGAVRRYDARPPPHKESLIDPRTLYGSDVDEAVVVGHAGGNGDDDGGRVVRGREATRGEETSTFDEDGGRGGGGTFRNLPSAVPPFVPARAFEVRRKRQAAGKTVNAENARSPTPPEPAPPSPSPPSAAATTAAEDVNAKAEQADATSIPHSPRPALADNGTEVDTEVDLSSPGQSSSSSSSDNITEASDHSPKVITPKTKSASGRAERIPRARNPFKPVTSETYGAYAILGFSLLLFAVGLASNLTVICVVCNNRYMKNVSNSLLANMAFWDFLVIFVCLPLTAVHELSKRWVLGDFTCKLVPYLEVASLGITTFTLAALCLDRFHAATNVRLHYEQTEGCISRGGKLAVVWLGALVLSTPELLIHGLAGRDSVSNNNNHHHYQDHQNTQQQGVAVAGGASNAAAGAGSTLPYDRCEMRVPHELPDFLYMLSATYRAARPWWFFGCYFCLPIAFTVTCSVLTARRMKGAGAAAHNKPSPGEAGPATSLTRGSTRQQLRLERQMNCAVVALATAYACCLVPEIVCSMVWEYAGVGGGQSPALDVLHTVAQYLLFSKSCLSPVLLLGLCRELARAARACCCCCCPCPETGGGEGSAEAPSSPAPPGGGAVVALSPCVATVASDENENERPAGEMELFTFSTVQRELTTFSTA</sequence>
<feature type="region of interest" description="Disordered" evidence="15">
    <location>
        <begin position="127"/>
        <end position="246"/>
    </location>
</feature>
<dbReference type="GO" id="GO:0043235">
    <property type="term" value="C:receptor complex"/>
    <property type="evidence" value="ECO:0007669"/>
    <property type="project" value="TreeGrafter"/>
</dbReference>
<dbReference type="KEGG" id="pmrn:116942414"/>
<evidence type="ECO:0000256" key="13">
    <source>
        <dbReference type="ARBA" id="ARBA00023224"/>
    </source>
</evidence>
<comment type="subcellular location">
    <subcellularLocation>
        <location evidence="2">Cell membrane</location>
        <topology evidence="2">Multi-pass membrane protein</topology>
    </subcellularLocation>
    <subcellularLocation>
        <location evidence="1">Cell projection</location>
    </subcellularLocation>
</comment>
<reference evidence="20" key="1">
    <citation type="submission" date="2025-08" db="UniProtKB">
        <authorList>
            <consortium name="RefSeq"/>
        </authorList>
    </citation>
    <scope>IDENTIFICATION</scope>
    <source>
        <tissue evidence="20">Sperm</tissue>
    </source>
</reference>
<dbReference type="InterPro" id="IPR000276">
    <property type="entry name" value="GPCR_Rhodpsn"/>
</dbReference>
<dbReference type="PANTHER" id="PTHR46216:SF3">
    <property type="entry name" value="PROSAPOSIN RECEPTOR GPR37"/>
    <property type="match status" value="1"/>
</dbReference>
<dbReference type="GO" id="GO:0007193">
    <property type="term" value="P:adenylate cyclase-inhibiting G protein-coupled receptor signaling pathway"/>
    <property type="evidence" value="ECO:0007669"/>
    <property type="project" value="TreeGrafter"/>
</dbReference>
<dbReference type="PROSITE" id="PS50262">
    <property type="entry name" value="G_PROTEIN_RECEP_F1_2"/>
    <property type="match status" value="1"/>
</dbReference>
<keyword evidence="9 16" id="KW-0472">Membrane</keyword>
<evidence type="ECO:0000313" key="20">
    <source>
        <dbReference type="RefSeq" id="XP_032810207.1"/>
    </source>
</evidence>
<evidence type="ECO:0000256" key="16">
    <source>
        <dbReference type="SAM" id="Phobius"/>
    </source>
</evidence>
<dbReference type="InterPro" id="IPR017452">
    <property type="entry name" value="GPCR_Rhodpsn_7TM"/>
</dbReference>
<evidence type="ECO:0000259" key="18">
    <source>
        <dbReference type="PROSITE" id="PS50262"/>
    </source>
</evidence>
<evidence type="ECO:0000256" key="7">
    <source>
        <dbReference type="ARBA" id="ARBA00022989"/>
    </source>
</evidence>
<keyword evidence="8" id="KW-0297">G-protein coupled receptor</keyword>
<feature type="transmembrane region" description="Helical" evidence="16">
    <location>
        <begin position="380"/>
        <end position="401"/>
    </location>
</feature>
<evidence type="ECO:0000256" key="1">
    <source>
        <dbReference type="ARBA" id="ARBA00004316"/>
    </source>
</evidence>
<feature type="transmembrane region" description="Helical" evidence="16">
    <location>
        <begin position="296"/>
        <end position="316"/>
    </location>
</feature>
<dbReference type="InterPro" id="IPR003909">
    <property type="entry name" value="GPR37_orph"/>
</dbReference>
<dbReference type="GO" id="GO:0036505">
    <property type="term" value="F:prosaposin receptor activity"/>
    <property type="evidence" value="ECO:0007669"/>
    <property type="project" value="TreeGrafter"/>
</dbReference>
<organism evidence="19 20">
    <name type="scientific">Petromyzon marinus</name>
    <name type="common">Sea lamprey</name>
    <dbReference type="NCBI Taxonomy" id="7757"/>
    <lineage>
        <taxon>Eukaryota</taxon>
        <taxon>Metazoa</taxon>
        <taxon>Chordata</taxon>
        <taxon>Craniata</taxon>
        <taxon>Vertebrata</taxon>
        <taxon>Cyclostomata</taxon>
        <taxon>Hyperoartia</taxon>
        <taxon>Petromyzontiformes</taxon>
        <taxon>Petromyzontidae</taxon>
        <taxon>Petromyzon</taxon>
    </lineage>
</organism>
<keyword evidence="13" id="KW-0807">Transducer</keyword>
<evidence type="ECO:0000256" key="14">
    <source>
        <dbReference type="ARBA" id="ARBA00023273"/>
    </source>
</evidence>
<feature type="transmembrane region" description="Helical" evidence="16">
    <location>
        <begin position="256"/>
        <end position="284"/>
    </location>
</feature>
<dbReference type="PANTHER" id="PTHR46216">
    <property type="entry name" value="PROSAPOSIN RECEPTOR GPR37 FAMILY MEMBER"/>
    <property type="match status" value="1"/>
</dbReference>
<dbReference type="RefSeq" id="XP_032810207.1">
    <property type="nucleotide sequence ID" value="XM_032954316.1"/>
</dbReference>
<accession>A0AAJ7T2S6</accession>
<evidence type="ECO:0000256" key="17">
    <source>
        <dbReference type="SAM" id="SignalP"/>
    </source>
</evidence>
<evidence type="ECO:0000256" key="12">
    <source>
        <dbReference type="ARBA" id="ARBA00023180"/>
    </source>
</evidence>
<evidence type="ECO:0000256" key="2">
    <source>
        <dbReference type="ARBA" id="ARBA00004651"/>
    </source>
</evidence>
<feature type="domain" description="G-protein coupled receptors family 1 profile" evidence="18">
    <location>
        <begin position="275"/>
        <end position="595"/>
    </location>
</feature>
<feature type="chain" id="PRO_5042515401" evidence="17">
    <location>
        <begin position="21"/>
        <end position="682"/>
    </location>
</feature>
<feature type="region of interest" description="Disordered" evidence="15">
    <location>
        <begin position="408"/>
        <end position="427"/>
    </location>
</feature>
<feature type="signal peptide" evidence="17">
    <location>
        <begin position="1"/>
        <end position="20"/>
    </location>
</feature>
<evidence type="ECO:0000256" key="15">
    <source>
        <dbReference type="SAM" id="MobiDB-lite"/>
    </source>
</evidence>
<feature type="compositionally biased region" description="Low complexity" evidence="15">
    <location>
        <begin position="202"/>
        <end position="213"/>
    </location>
</feature>
<dbReference type="Proteomes" id="UP001318040">
    <property type="component" value="Chromosome 14"/>
</dbReference>
<feature type="compositionally biased region" description="Low complexity" evidence="15">
    <location>
        <begin position="418"/>
        <end position="427"/>
    </location>
</feature>
<feature type="transmembrane region" description="Helical" evidence="16">
    <location>
        <begin position="536"/>
        <end position="560"/>
    </location>
</feature>
<feature type="region of interest" description="Disordered" evidence="15">
    <location>
        <begin position="68"/>
        <end position="114"/>
    </location>
</feature>
<keyword evidence="19" id="KW-1185">Reference proteome</keyword>
<keyword evidence="3" id="KW-1003">Cell membrane</keyword>
<feature type="region of interest" description="Disordered" evidence="15">
    <location>
        <begin position="503"/>
        <end position="523"/>
    </location>
</feature>
<feature type="transmembrane region" description="Helical" evidence="16">
    <location>
        <begin position="336"/>
        <end position="359"/>
    </location>
</feature>
<evidence type="ECO:0000313" key="19">
    <source>
        <dbReference type="Proteomes" id="UP001318040"/>
    </source>
</evidence>
<gene>
    <name evidence="20" type="primary">GPR37</name>
</gene>
<dbReference type="GeneID" id="116942414"/>
<feature type="transmembrane region" description="Helical" evidence="16">
    <location>
        <begin position="473"/>
        <end position="493"/>
    </location>
</feature>
<dbReference type="AlphaFoldDB" id="A0AAJ7T2S6"/>
<dbReference type="GO" id="GO:0005886">
    <property type="term" value="C:plasma membrane"/>
    <property type="evidence" value="ECO:0007669"/>
    <property type="project" value="UniProtKB-SubCell"/>
</dbReference>
<evidence type="ECO:0000256" key="5">
    <source>
        <dbReference type="ARBA" id="ARBA00022729"/>
    </source>
</evidence>
<feature type="compositionally biased region" description="Pro residues" evidence="15">
    <location>
        <begin position="144"/>
        <end position="157"/>
    </location>
</feature>
<evidence type="ECO:0000256" key="11">
    <source>
        <dbReference type="ARBA" id="ARBA00023170"/>
    </source>
</evidence>